<dbReference type="Proteomes" id="UP000136399">
    <property type="component" value="Segment"/>
</dbReference>
<protein>
    <submittedName>
        <fullName evidence="9">34K</fullName>
    </submittedName>
</protein>
<evidence type="ECO:0000313" key="9">
    <source>
        <dbReference type="EMBL" id="ADR77853.1"/>
    </source>
</evidence>
<sequence>MGVAQSMRALAEGASEESDLLTGAEMATDATLFPFVSPCSSQRTALHCTLLVAAPRGSVNLSPLVFIPVPWSSLLDCFERSFLTPPCFEPVCCTPLSFRQRGYHPDPTLVLHCHCSKPYSLECWARASWMRGKLQRYVASLEWNARYPMYRALVNSRQAVEYLMYLGSAFVPQGHFMYVAVRTAIYATRLARLAQREPTSFGLPFFFFIDTEDHGHVLVLKCRFCVEHGLSRTSCAERLARVLQRMCRALGAPQHECGYRYEQPGGRLDVYRHDRGVERFHRYGLPLSRNLAFYPYFYLTRRLEDDTDDDLSEDSSWADEDE</sequence>
<dbReference type="KEGG" id="vg:10100740"/>
<organism evidence="9 10">
    <name type="scientific">Murine adenovirus 2</name>
    <dbReference type="NCBI Taxonomy" id="931972"/>
    <lineage>
        <taxon>Viruses</taxon>
        <taxon>Varidnaviria</taxon>
        <taxon>Bamfordvirae</taxon>
        <taxon>Preplasmiviricota</taxon>
        <taxon>Polisuviricotina</taxon>
        <taxon>Pharingeaviricetes</taxon>
        <taxon>Rowavirales</taxon>
        <taxon>Adenoviridae</taxon>
        <taxon>Mastadenovirus</taxon>
        <taxon>Mastadenovirus muris</taxon>
        <taxon>Murine mastadenovirus B</taxon>
    </lineage>
</organism>
<dbReference type="InterPro" id="IPR007615">
    <property type="entry name" value="Adenovirus_E4_30/34"/>
</dbReference>
<keyword evidence="6" id="KW-1035">Host cytoplasm</keyword>
<evidence type="ECO:0000256" key="3">
    <source>
        <dbReference type="ARBA" id="ARBA00006872"/>
    </source>
</evidence>
<reference evidence="9 10" key="1">
    <citation type="journal article" date="2011" name="Virus Res.">
        <title>Genomic and phylogenetic analyses of murine adenovirus 2.</title>
        <authorList>
            <person name="Hemmi S."/>
            <person name="Vidovszky M.Z."/>
            <person name="Ruminska J."/>
            <person name="Ramelli S."/>
            <person name="Decurtins W."/>
            <person name="Greber U.F."/>
            <person name="Harrach B."/>
        </authorList>
    </citation>
    <scope>NUCLEOTIDE SEQUENCE [LARGE SCALE GENOMIC DNA]</scope>
    <source>
        <strain evidence="9">K87</strain>
    </source>
</reference>
<dbReference type="GO" id="GO:0042025">
    <property type="term" value="C:host cell nucleus"/>
    <property type="evidence" value="ECO:0007669"/>
    <property type="project" value="UniProtKB-SubCell"/>
</dbReference>
<comment type="similarity">
    <text evidence="3">Belongs to the adenoviridae E4 30 to 34 kDa protein family.</text>
</comment>
<dbReference type="RefSeq" id="YP_004123757.1">
    <property type="nucleotide sequence ID" value="NC_014899.1"/>
</dbReference>
<keyword evidence="4" id="KW-0244">Early protein</keyword>
<dbReference type="EMBL" id="HM049560">
    <property type="protein sequence ID" value="ADR77853.1"/>
    <property type="molecule type" value="Genomic_DNA"/>
</dbReference>
<comment type="subunit">
    <text evidence="8">Interacts with E1B-55k.</text>
</comment>
<proteinExistence type="inferred from homology"/>
<comment type="function">
    <text evidence="7">Plays a major role to prevent cellular inhibition of viral genome replication by nuclear bodies. Assembles an SCF-like E3 ubiquitin ligase complex based on the cellular proteins ELOB, ELOC, CUL5 and RBX1, in cooperation with viral E1B-55K. This viral RING-type ligase ubiquitinates cellular substrates prior to proteasomal degradation: p53/TP53, LIG4, MRE11-RAD50-NBS1 (MRN) complex, ITGA3, DAXX and BLM.</text>
</comment>
<evidence type="ECO:0000256" key="2">
    <source>
        <dbReference type="ARBA" id="ARBA00004192"/>
    </source>
</evidence>
<evidence type="ECO:0000256" key="4">
    <source>
        <dbReference type="ARBA" id="ARBA00022518"/>
    </source>
</evidence>
<accession>E7CH52</accession>
<evidence type="ECO:0000256" key="5">
    <source>
        <dbReference type="ARBA" id="ARBA00022562"/>
    </source>
</evidence>
<dbReference type="GO" id="GO:0030430">
    <property type="term" value="C:host cell cytoplasm"/>
    <property type="evidence" value="ECO:0007669"/>
    <property type="project" value="UniProtKB-SubCell"/>
</dbReference>
<dbReference type="OrthoDB" id="5555at10239"/>
<evidence type="ECO:0000256" key="6">
    <source>
        <dbReference type="ARBA" id="ARBA00023200"/>
    </source>
</evidence>
<evidence type="ECO:0000313" key="10">
    <source>
        <dbReference type="Proteomes" id="UP000136399"/>
    </source>
</evidence>
<evidence type="ECO:0000256" key="7">
    <source>
        <dbReference type="ARBA" id="ARBA00044723"/>
    </source>
</evidence>
<dbReference type="Pfam" id="PF04528">
    <property type="entry name" value="Adeno_E4_34"/>
    <property type="match status" value="1"/>
</dbReference>
<evidence type="ECO:0000256" key="8">
    <source>
        <dbReference type="ARBA" id="ARBA00044760"/>
    </source>
</evidence>
<comment type="subcellular location">
    <subcellularLocation>
        <location evidence="2">Host cytoplasm</location>
    </subcellularLocation>
    <subcellularLocation>
        <location evidence="1">Host nucleus</location>
    </subcellularLocation>
</comment>
<evidence type="ECO:0000256" key="1">
    <source>
        <dbReference type="ARBA" id="ARBA00004147"/>
    </source>
</evidence>
<keyword evidence="10" id="KW-1185">Reference proteome</keyword>
<dbReference type="GeneID" id="10100740"/>
<keyword evidence="5" id="KW-1048">Host nucleus</keyword>
<name>E7CH52_9ADEN</name>